<dbReference type="AlphaFoldDB" id="A0AAW9NLB5"/>
<sequence>MMNEHEKLFLQDTIDILVNYDGEHQVEGLKALIDETRERLIKLSRNEVTKEDALGIEG</sequence>
<proteinExistence type="predicted"/>
<dbReference type="EMBL" id="JARNBH010000042">
    <property type="protein sequence ID" value="MEC0276883.1"/>
    <property type="molecule type" value="Genomic_DNA"/>
</dbReference>
<name>A0AAW9NLB5_9BACI</name>
<accession>A0AAW9NLB5</accession>
<keyword evidence="2" id="KW-1185">Reference proteome</keyword>
<organism evidence="1 2">
    <name type="scientific">Peribacillus castrilensis</name>
    <dbReference type="NCBI Taxonomy" id="2897690"/>
    <lineage>
        <taxon>Bacteria</taxon>
        <taxon>Bacillati</taxon>
        <taxon>Bacillota</taxon>
        <taxon>Bacilli</taxon>
        <taxon>Bacillales</taxon>
        <taxon>Bacillaceae</taxon>
        <taxon>Peribacillus</taxon>
    </lineage>
</organism>
<comment type="caution">
    <text evidence="1">The sequence shown here is derived from an EMBL/GenBank/DDBJ whole genome shotgun (WGS) entry which is preliminary data.</text>
</comment>
<gene>
    <name evidence="1" type="ORF">P4706_28235</name>
</gene>
<protein>
    <submittedName>
        <fullName evidence="1">Uncharacterized protein</fullName>
    </submittedName>
</protein>
<evidence type="ECO:0000313" key="2">
    <source>
        <dbReference type="Proteomes" id="UP001307168"/>
    </source>
</evidence>
<dbReference type="Proteomes" id="UP001307168">
    <property type="component" value="Unassembled WGS sequence"/>
</dbReference>
<dbReference type="RefSeq" id="WP_367408424.1">
    <property type="nucleotide sequence ID" value="NZ_JARNBH010000042.1"/>
</dbReference>
<reference evidence="1 2" key="1">
    <citation type="submission" date="2023-03" db="EMBL/GenBank/DDBJ databases">
        <title>Bacillus Genome Sequencing.</title>
        <authorList>
            <person name="Dunlap C."/>
        </authorList>
    </citation>
    <scope>NUCLEOTIDE SEQUENCE [LARGE SCALE GENOMIC DNA]</scope>
    <source>
        <strain evidence="1 2">B-41290</strain>
    </source>
</reference>
<evidence type="ECO:0000313" key="1">
    <source>
        <dbReference type="EMBL" id="MEC0276883.1"/>
    </source>
</evidence>